<keyword evidence="4" id="KW-1185">Reference proteome</keyword>
<dbReference type="InterPro" id="IPR036673">
    <property type="entry name" value="Cyanovirin-N_sf"/>
</dbReference>
<feature type="domain" description="Cyanovirin-N" evidence="2">
    <location>
        <begin position="27"/>
        <end position="109"/>
    </location>
</feature>
<evidence type="ECO:0000313" key="4">
    <source>
        <dbReference type="Proteomes" id="UP000552757"/>
    </source>
</evidence>
<feature type="chain" id="PRO_5030675103" description="Cyanovirin-N domain-containing protein" evidence="1">
    <location>
        <begin position="23"/>
        <end position="111"/>
    </location>
</feature>
<comment type="caution">
    <text evidence="3">The sequence shown here is derived from an EMBL/GenBank/DDBJ whole genome shotgun (WGS) entry which is preliminary data.</text>
</comment>
<evidence type="ECO:0000259" key="2">
    <source>
        <dbReference type="Pfam" id="PF08881"/>
    </source>
</evidence>
<feature type="signal peptide" evidence="1">
    <location>
        <begin position="1"/>
        <end position="22"/>
    </location>
</feature>
<evidence type="ECO:0000313" key="3">
    <source>
        <dbReference type="EMBL" id="MBB3980429.1"/>
    </source>
</evidence>
<gene>
    <name evidence="3" type="ORF">GGR44_000060</name>
</gene>
<dbReference type="EMBL" id="JACIEB010000001">
    <property type="protein sequence ID" value="MBB3980429.1"/>
    <property type="molecule type" value="Genomic_DNA"/>
</dbReference>
<sequence length="111" mass="11612">MKRAILIALGCGAAFWALPASAVPSSFQQTCTDIKLTTTRGSATISANCKKRDGTPIPASLKLKNLTNINGVLTLNPQDPGASFTLTCFTPTLKPESVTLSARCQDSKGVT</sequence>
<proteinExistence type="predicted"/>
<dbReference type="Gene3D" id="2.30.60.10">
    <property type="entry name" value="Cyanovirin-N"/>
    <property type="match status" value="1"/>
</dbReference>
<dbReference type="Proteomes" id="UP000552757">
    <property type="component" value="Unassembled WGS sequence"/>
</dbReference>
<dbReference type="Pfam" id="PF08881">
    <property type="entry name" value="CVNH"/>
    <property type="match status" value="1"/>
</dbReference>
<evidence type="ECO:0000256" key="1">
    <source>
        <dbReference type="SAM" id="SignalP"/>
    </source>
</evidence>
<dbReference type="RefSeq" id="WP_183953462.1">
    <property type="nucleotide sequence ID" value="NZ_JACIEB010000001.1"/>
</dbReference>
<reference evidence="3 4" key="1">
    <citation type="submission" date="2020-08" db="EMBL/GenBank/DDBJ databases">
        <title>Genomic Encyclopedia of Type Strains, Phase IV (KMG-IV): sequencing the most valuable type-strain genomes for metagenomic binning, comparative biology and taxonomic classification.</title>
        <authorList>
            <person name="Goeker M."/>
        </authorList>
    </citation>
    <scope>NUCLEOTIDE SEQUENCE [LARGE SCALE GENOMIC DNA]</scope>
    <source>
        <strain evidence="3 4">DSM 29348</strain>
    </source>
</reference>
<dbReference type="SUPFAM" id="SSF51322">
    <property type="entry name" value="Cyanovirin-N"/>
    <property type="match status" value="1"/>
</dbReference>
<accession>A0A7W6DJX9</accession>
<keyword evidence="1" id="KW-0732">Signal</keyword>
<dbReference type="AlphaFoldDB" id="A0A7W6DJX9"/>
<name>A0A7W6DJX9_9SPHN</name>
<dbReference type="InterPro" id="IPR011058">
    <property type="entry name" value="Cyanovirin-N"/>
</dbReference>
<protein>
    <recommendedName>
        <fullName evidence="2">Cyanovirin-N domain-containing protein</fullName>
    </recommendedName>
</protein>
<organism evidence="3 4">
    <name type="scientific">Sphingobium fontiphilum</name>
    <dbReference type="NCBI Taxonomy" id="944425"/>
    <lineage>
        <taxon>Bacteria</taxon>
        <taxon>Pseudomonadati</taxon>
        <taxon>Pseudomonadota</taxon>
        <taxon>Alphaproteobacteria</taxon>
        <taxon>Sphingomonadales</taxon>
        <taxon>Sphingomonadaceae</taxon>
        <taxon>Sphingobium</taxon>
    </lineage>
</organism>